<evidence type="ECO:0000256" key="4">
    <source>
        <dbReference type="ARBA" id="ARBA00022989"/>
    </source>
</evidence>
<protein>
    <submittedName>
        <fullName evidence="7">Inorganic phosphate transporter</fullName>
    </submittedName>
</protein>
<keyword evidence="2" id="KW-0813">Transport</keyword>
<feature type="transmembrane region" description="Helical" evidence="6">
    <location>
        <begin position="104"/>
        <end position="122"/>
    </location>
</feature>
<evidence type="ECO:0000256" key="1">
    <source>
        <dbReference type="ARBA" id="ARBA00004141"/>
    </source>
</evidence>
<feature type="transmembrane region" description="Helical" evidence="6">
    <location>
        <begin position="76"/>
        <end position="98"/>
    </location>
</feature>
<feature type="transmembrane region" description="Helical" evidence="6">
    <location>
        <begin position="43"/>
        <end position="64"/>
    </location>
</feature>
<feature type="transmembrane region" description="Helical" evidence="6">
    <location>
        <begin position="312"/>
        <end position="334"/>
    </location>
</feature>
<name>A0ABN2TQH6_9MICO</name>
<dbReference type="InterPro" id="IPR001204">
    <property type="entry name" value="Phos_transporter"/>
</dbReference>
<proteinExistence type="predicted"/>
<dbReference type="EMBL" id="BAAANO010000037">
    <property type="protein sequence ID" value="GAA2015355.1"/>
    <property type="molecule type" value="Genomic_DNA"/>
</dbReference>
<gene>
    <name evidence="7" type="ORF">GCM10009755_28890</name>
</gene>
<evidence type="ECO:0000256" key="5">
    <source>
        <dbReference type="ARBA" id="ARBA00023136"/>
    </source>
</evidence>
<feature type="transmembrane region" description="Helical" evidence="6">
    <location>
        <begin position="221"/>
        <end position="243"/>
    </location>
</feature>
<evidence type="ECO:0000313" key="8">
    <source>
        <dbReference type="Proteomes" id="UP001500755"/>
    </source>
</evidence>
<evidence type="ECO:0000256" key="6">
    <source>
        <dbReference type="SAM" id="Phobius"/>
    </source>
</evidence>
<accession>A0ABN2TQH6</accession>
<sequence length="336" mass="35325">MELLFAVVVLVALAFTFMNGFHDMGVTLGNVVAARALEPRVAVWLAVVFNFVGALVGQSLAEVFARYVVDFPPDAVDTMAIIIAGLLGGLVVNIVTYVMAIPVSSTHCLIGGLLGAGIVFGAHIDEAAFGTQVLAPLLVAPVIAFAFSFVLMAVLARLAGTAAPKHLFRTARKVDSVLVGGLALAHGVQSAQKSAALVMIAWYAIETGGADEVPESFTVSWWVRISVALVLALGTGLSGWRVARTVSVRMVRMDPVRAVVSDITSATYLLSAAFFHALPTSQSYTVVAANLGTQFIGPRTTIRIRYLLPTAAMWLLCIPVCGVLGAVFAGPMLLLD</sequence>
<reference evidence="7 8" key="1">
    <citation type="journal article" date="2019" name="Int. J. Syst. Evol. Microbiol.">
        <title>The Global Catalogue of Microorganisms (GCM) 10K type strain sequencing project: providing services to taxonomists for standard genome sequencing and annotation.</title>
        <authorList>
            <consortium name="The Broad Institute Genomics Platform"/>
            <consortium name="The Broad Institute Genome Sequencing Center for Infectious Disease"/>
            <person name="Wu L."/>
            <person name="Ma J."/>
        </authorList>
    </citation>
    <scope>NUCLEOTIDE SEQUENCE [LARGE SCALE GENOMIC DNA]</scope>
    <source>
        <strain evidence="7 8">JCM 14546</strain>
    </source>
</reference>
<keyword evidence="8" id="KW-1185">Reference proteome</keyword>
<keyword evidence="4 6" id="KW-1133">Transmembrane helix</keyword>
<dbReference type="Proteomes" id="UP001500755">
    <property type="component" value="Unassembled WGS sequence"/>
</dbReference>
<evidence type="ECO:0000313" key="7">
    <source>
        <dbReference type="EMBL" id="GAA2015355.1"/>
    </source>
</evidence>
<keyword evidence="5 6" id="KW-0472">Membrane</keyword>
<dbReference type="RefSeq" id="WP_344310881.1">
    <property type="nucleotide sequence ID" value="NZ_BAAANO010000037.1"/>
</dbReference>
<dbReference type="PANTHER" id="PTHR11101:SF80">
    <property type="entry name" value="PHOSPHATE TRANSPORTER"/>
    <property type="match status" value="1"/>
</dbReference>
<comment type="caution">
    <text evidence="7">The sequence shown here is derived from an EMBL/GenBank/DDBJ whole genome shotgun (WGS) entry which is preliminary data.</text>
</comment>
<evidence type="ECO:0000256" key="2">
    <source>
        <dbReference type="ARBA" id="ARBA00022448"/>
    </source>
</evidence>
<dbReference type="PANTHER" id="PTHR11101">
    <property type="entry name" value="PHOSPHATE TRANSPORTER"/>
    <property type="match status" value="1"/>
</dbReference>
<dbReference type="Pfam" id="PF01384">
    <property type="entry name" value="PHO4"/>
    <property type="match status" value="2"/>
</dbReference>
<feature type="transmembrane region" description="Helical" evidence="6">
    <location>
        <begin position="134"/>
        <end position="159"/>
    </location>
</feature>
<comment type="subcellular location">
    <subcellularLocation>
        <location evidence="1">Membrane</location>
        <topology evidence="1">Multi-pass membrane protein</topology>
    </subcellularLocation>
</comment>
<keyword evidence="3 6" id="KW-0812">Transmembrane</keyword>
<organism evidence="7 8">
    <name type="scientific">Brevibacterium samyangense</name>
    <dbReference type="NCBI Taxonomy" id="366888"/>
    <lineage>
        <taxon>Bacteria</taxon>
        <taxon>Bacillati</taxon>
        <taxon>Actinomycetota</taxon>
        <taxon>Actinomycetes</taxon>
        <taxon>Micrococcales</taxon>
        <taxon>Brevibacteriaceae</taxon>
        <taxon>Brevibacterium</taxon>
    </lineage>
</organism>
<evidence type="ECO:0000256" key="3">
    <source>
        <dbReference type="ARBA" id="ARBA00022692"/>
    </source>
</evidence>